<evidence type="ECO:0000313" key="4">
    <source>
        <dbReference type="Proteomes" id="UP001597263"/>
    </source>
</evidence>
<gene>
    <name evidence="2" type="primary">cutC</name>
    <name evidence="3" type="ORF">ACFQ35_12150</name>
</gene>
<keyword evidence="4" id="KW-1185">Reference proteome</keyword>
<comment type="caution">
    <text evidence="3">The sequence shown here is derived from an EMBL/GenBank/DDBJ whole genome shotgun (WGS) entry which is preliminary data.</text>
</comment>
<dbReference type="Pfam" id="PF03932">
    <property type="entry name" value="CutC"/>
    <property type="match status" value="1"/>
</dbReference>
<dbReference type="InterPro" id="IPR036822">
    <property type="entry name" value="CutC-like_dom_sf"/>
</dbReference>
<proteinExistence type="inferred from homology"/>
<dbReference type="PANTHER" id="PTHR12598">
    <property type="entry name" value="COPPER HOMEOSTASIS PROTEIN CUTC"/>
    <property type="match status" value="1"/>
</dbReference>
<comment type="subcellular location">
    <subcellularLocation>
        <location evidence="2">Cytoplasm</location>
    </subcellularLocation>
</comment>
<evidence type="ECO:0000313" key="3">
    <source>
        <dbReference type="EMBL" id="MFD1227891.1"/>
    </source>
</evidence>
<keyword evidence="2" id="KW-0963">Cytoplasm</keyword>
<accession>A0ABW3V6I1</accession>
<dbReference type="PANTHER" id="PTHR12598:SF0">
    <property type="entry name" value="COPPER HOMEOSTASIS PROTEIN CUTC HOMOLOG"/>
    <property type="match status" value="1"/>
</dbReference>
<dbReference type="RefSeq" id="WP_289388810.1">
    <property type="nucleotide sequence ID" value="NZ_JAUCBM010000020.1"/>
</dbReference>
<protein>
    <recommendedName>
        <fullName evidence="2">PF03932 family protein CutC</fullName>
    </recommendedName>
</protein>
<name>A0ABW3V6I1_9HYPH</name>
<sequence>MKKMLEICVDDPEGLAAALEGGADRIELCSSLDSGGLTPTAGLIAQAALAPVPIYAMIRPRAGNFCFTPLETDAMLHEIETMRKAGLAGVVLGASMPDGSLDTVLLRRFVQQAEGMGLTLHRAFDLVPDPFEALEQAIDLGFERILTSGQQLKAIDGTDLLQQLVQHAGNRISIMPGSGVKAENAQKILQATGVHEIHSSGRVSQPNPDVKSVEFGFALPLSSQTSAENIRKIKNIAAQDLT</sequence>
<dbReference type="EMBL" id="JBHTMA010000039">
    <property type="protein sequence ID" value="MFD1227891.1"/>
    <property type="molecule type" value="Genomic_DNA"/>
</dbReference>
<dbReference type="Gene3D" id="3.20.20.380">
    <property type="entry name" value="Copper homeostasis (CutC) domain"/>
    <property type="match status" value="1"/>
</dbReference>
<dbReference type="Proteomes" id="UP001597263">
    <property type="component" value="Unassembled WGS sequence"/>
</dbReference>
<dbReference type="HAMAP" id="MF_00795">
    <property type="entry name" value="CutC"/>
    <property type="match status" value="1"/>
</dbReference>
<comment type="caution">
    <text evidence="2">Once thought to be involved in copper homeostasis, experiments in E.coli have shown this is not the case.</text>
</comment>
<dbReference type="SUPFAM" id="SSF110395">
    <property type="entry name" value="CutC-like"/>
    <property type="match status" value="1"/>
</dbReference>
<dbReference type="InterPro" id="IPR005627">
    <property type="entry name" value="CutC-like"/>
</dbReference>
<comment type="similarity">
    <text evidence="1 2">Belongs to the CutC family.</text>
</comment>
<evidence type="ECO:0000256" key="1">
    <source>
        <dbReference type="ARBA" id="ARBA00007768"/>
    </source>
</evidence>
<reference evidence="4" key="1">
    <citation type="journal article" date="2019" name="Int. J. Syst. Evol. Microbiol.">
        <title>The Global Catalogue of Microorganisms (GCM) 10K type strain sequencing project: providing services to taxonomists for standard genome sequencing and annotation.</title>
        <authorList>
            <consortium name="The Broad Institute Genomics Platform"/>
            <consortium name="The Broad Institute Genome Sequencing Center for Infectious Disease"/>
            <person name="Wu L."/>
            <person name="Ma J."/>
        </authorList>
    </citation>
    <scope>NUCLEOTIDE SEQUENCE [LARGE SCALE GENOMIC DNA]</scope>
    <source>
        <strain evidence="4">CCUG 49584</strain>
    </source>
</reference>
<evidence type="ECO:0000256" key="2">
    <source>
        <dbReference type="HAMAP-Rule" id="MF_00795"/>
    </source>
</evidence>
<organism evidence="3 4">
    <name type="scientific">Pseudochrobactrum kiredjianiae</name>
    <dbReference type="NCBI Taxonomy" id="386305"/>
    <lineage>
        <taxon>Bacteria</taxon>
        <taxon>Pseudomonadati</taxon>
        <taxon>Pseudomonadota</taxon>
        <taxon>Alphaproteobacteria</taxon>
        <taxon>Hyphomicrobiales</taxon>
        <taxon>Brucellaceae</taxon>
        <taxon>Pseudochrobactrum</taxon>
    </lineage>
</organism>